<dbReference type="Proteomes" id="UP000759131">
    <property type="component" value="Unassembled WGS sequence"/>
</dbReference>
<dbReference type="AlphaFoldDB" id="A0A7R9KD64"/>
<dbReference type="SUPFAM" id="SSF56300">
    <property type="entry name" value="Metallo-dependent phosphatases"/>
    <property type="match status" value="1"/>
</dbReference>
<dbReference type="Gene3D" id="3.60.21.10">
    <property type="match status" value="1"/>
</dbReference>
<evidence type="ECO:0000313" key="1">
    <source>
        <dbReference type="EMBL" id="CAD7619501.1"/>
    </source>
</evidence>
<proteinExistence type="predicted"/>
<dbReference type="EMBL" id="CAJPIZ010000001">
    <property type="protein sequence ID" value="CAG2099931.1"/>
    <property type="molecule type" value="Genomic_DNA"/>
</dbReference>
<dbReference type="EMBL" id="OC854576">
    <property type="protein sequence ID" value="CAD7619501.1"/>
    <property type="molecule type" value="Genomic_DNA"/>
</dbReference>
<protein>
    <submittedName>
        <fullName evidence="1">Uncharacterized protein</fullName>
    </submittedName>
</protein>
<accession>A0A7R9KD64</accession>
<reference evidence="1" key="1">
    <citation type="submission" date="2020-11" db="EMBL/GenBank/DDBJ databases">
        <authorList>
            <person name="Tran Van P."/>
        </authorList>
    </citation>
    <scope>NUCLEOTIDE SEQUENCE</scope>
</reference>
<evidence type="ECO:0000313" key="2">
    <source>
        <dbReference type="Proteomes" id="UP000759131"/>
    </source>
</evidence>
<name>A0A7R9KD64_9ACAR</name>
<keyword evidence="2" id="KW-1185">Reference proteome</keyword>
<sequence length="212" mass="24759">MKIDRFREVVYEGLFCDILWSDPNPNFRNKLKVVIRGHEVQEEGYALLDEYNNHPTIHTMNKMPQATNNEQTLEGNFPEISEELNASLPDKNYEYPINEKLEGTLKNSSMETSETMVEKIVETLENQYNEVFAKNMVLLRTERECIDELEDDDSTLDCCSLRNKSSRDIEFEEASEKDRVNEEAQVLDDTSASRLSSIMEKKKRFIQIKMDI</sequence>
<dbReference type="InterPro" id="IPR029052">
    <property type="entry name" value="Metallo-depent_PP-like"/>
</dbReference>
<organism evidence="1">
    <name type="scientific">Medioppia subpectinata</name>
    <dbReference type="NCBI Taxonomy" id="1979941"/>
    <lineage>
        <taxon>Eukaryota</taxon>
        <taxon>Metazoa</taxon>
        <taxon>Ecdysozoa</taxon>
        <taxon>Arthropoda</taxon>
        <taxon>Chelicerata</taxon>
        <taxon>Arachnida</taxon>
        <taxon>Acari</taxon>
        <taxon>Acariformes</taxon>
        <taxon>Sarcoptiformes</taxon>
        <taxon>Oribatida</taxon>
        <taxon>Brachypylina</taxon>
        <taxon>Oppioidea</taxon>
        <taxon>Oppiidae</taxon>
        <taxon>Medioppia</taxon>
    </lineage>
</organism>
<gene>
    <name evidence="1" type="ORF">OSB1V03_LOCUS2</name>
</gene>